<dbReference type="EMBL" id="CP050063">
    <property type="protein sequence ID" value="QIP16411.1"/>
    <property type="molecule type" value="Genomic_DNA"/>
</dbReference>
<dbReference type="PANTHER" id="PTHR45947:SF3">
    <property type="entry name" value="SULFOQUINOVOSYL TRANSFERASE SQD2"/>
    <property type="match status" value="1"/>
</dbReference>
<dbReference type="Gene3D" id="3.40.50.2000">
    <property type="entry name" value="Glycogen Phosphorylase B"/>
    <property type="match status" value="2"/>
</dbReference>
<protein>
    <submittedName>
        <fullName evidence="2">Glycosyltransferase family 4 protein</fullName>
    </submittedName>
</protein>
<dbReference type="PANTHER" id="PTHR45947">
    <property type="entry name" value="SULFOQUINOVOSYL TRANSFERASE SQD2"/>
    <property type="match status" value="1"/>
</dbReference>
<proteinExistence type="predicted"/>
<evidence type="ECO:0000259" key="1">
    <source>
        <dbReference type="Pfam" id="PF13579"/>
    </source>
</evidence>
<dbReference type="Pfam" id="PF13579">
    <property type="entry name" value="Glyco_trans_4_4"/>
    <property type="match status" value="1"/>
</dbReference>
<dbReference type="AlphaFoldDB" id="A0A6G9AVA9"/>
<dbReference type="KEGG" id="spib:G8759_29090"/>
<dbReference type="CDD" id="cd03794">
    <property type="entry name" value="GT4_WbuB-like"/>
    <property type="match status" value="1"/>
</dbReference>
<reference evidence="2 3" key="1">
    <citation type="submission" date="2020-03" db="EMBL/GenBank/DDBJ databases">
        <authorList>
            <person name="Kim M.K."/>
        </authorList>
    </citation>
    <scope>NUCLEOTIDE SEQUENCE [LARGE SCALE GENOMIC DNA]</scope>
    <source>
        <strain evidence="2 3">BT328</strain>
    </source>
</reference>
<organism evidence="2 3">
    <name type="scientific">Spirosoma aureum</name>
    <dbReference type="NCBI Taxonomy" id="2692134"/>
    <lineage>
        <taxon>Bacteria</taxon>
        <taxon>Pseudomonadati</taxon>
        <taxon>Bacteroidota</taxon>
        <taxon>Cytophagia</taxon>
        <taxon>Cytophagales</taxon>
        <taxon>Cytophagaceae</taxon>
        <taxon>Spirosoma</taxon>
    </lineage>
</organism>
<dbReference type="Proteomes" id="UP000501802">
    <property type="component" value="Chromosome"/>
</dbReference>
<sequence>MNTSSFENLVGKHILIIVENLPVPFDRRVWQEATTLREAGAEISIICPQMKGYTDAFEQLDGIDIYRHPLPVEASGALGYLVEYGTSIFWWYWYAIKIFAKKRFHVIHGCNPPDLIFTVALPFKLLGVKYVFDHHDINPEFYLAKFDKKDFFYRLMLFFERITYRVANVSIATNESYKEIAIRRGKMKPENVTIVRSGPKLERLRIVPGNNAYKKGRTYLVGYLGVIAQSEGIDLLLEAVRKITAVRQDVQFAIVGGGTSLEEMKVLAGTLGVSDYVDFYGRVPDDLLLEVLNTADVCVNPDRPTEMNNLSTMNKIMEYMALKKPIVQFDLKEGRFSAQKASLYARPNDLDDFADKITYLLDNETVRTEMGEFGYRRVANELSWAHERGKLLRLYDRLLAPTFGQETQPADEPVTATQV</sequence>
<keyword evidence="2" id="KW-0808">Transferase</keyword>
<accession>A0A6G9AVA9</accession>
<feature type="domain" description="Glycosyltransferase subfamily 4-like N-terminal" evidence="1">
    <location>
        <begin position="27"/>
        <end position="197"/>
    </location>
</feature>
<keyword evidence="3" id="KW-1185">Reference proteome</keyword>
<dbReference type="InterPro" id="IPR028098">
    <property type="entry name" value="Glyco_trans_4-like_N"/>
</dbReference>
<name>A0A6G9AVA9_9BACT</name>
<evidence type="ECO:0000313" key="2">
    <source>
        <dbReference type="EMBL" id="QIP16411.1"/>
    </source>
</evidence>
<dbReference type="GO" id="GO:0016757">
    <property type="term" value="F:glycosyltransferase activity"/>
    <property type="evidence" value="ECO:0007669"/>
    <property type="project" value="UniProtKB-ARBA"/>
</dbReference>
<dbReference type="InterPro" id="IPR050194">
    <property type="entry name" value="Glycosyltransferase_grp1"/>
</dbReference>
<evidence type="ECO:0000313" key="3">
    <source>
        <dbReference type="Proteomes" id="UP000501802"/>
    </source>
</evidence>
<gene>
    <name evidence="2" type="ORF">G8759_29090</name>
</gene>
<dbReference type="SUPFAM" id="SSF53756">
    <property type="entry name" value="UDP-Glycosyltransferase/glycogen phosphorylase"/>
    <property type="match status" value="1"/>
</dbReference>
<dbReference type="Pfam" id="PF13692">
    <property type="entry name" value="Glyco_trans_1_4"/>
    <property type="match status" value="1"/>
</dbReference>
<dbReference type="RefSeq" id="WP_167216293.1">
    <property type="nucleotide sequence ID" value="NZ_CP050063.1"/>
</dbReference>